<dbReference type="Proteomes" id="UP000195569">
    <property type="component" value="Unassembled WGS sequence"/>
</dbReference>
<gene>
    <name evidence="1" type="ORF">BN2476_560057</name>
</gene>
<protein>
    <submittedName>
        <fullName evidence="1">Uncharacterized protein</fullName>
    </submittedName>
</protein>
<sequence>MIDRLFAAHRGGVGFDAGAKGRLASGVTFEQGKQFRAQSITTLSRESMKREKWQHGSTPVRKACQISRSGRTDTLRFLLSHRSS</sequence>
<organism evidence="1 2">
    <name type="scientific">Paraburkholderia piptadeniae</name>
    <dbReference type="NCBI Taxonomy" id="1701573"/>
    <lineage>
        <taxon>Bacteria</taxon>
        <taxon>Pseudomonadati</taxon>
        <taxon>Pseudomonadota</taxon>
        <taxon>Betaproteobacteria</taxon>
        <taxon>Burkholderiales</taxon>
        <taxon>Burkholderiaceae</taxon>
        <taxon>Paraburkholderia</taxon>
    </lineage>
</organism>
<name>A0A1N7SIQ2_9BURK</name>
<dbReference type="AlphaFoldDB" id="A0A1N7SIQ2"/>
<evidence type="ECO:0000313" key="1">
    <source>
        <dbReference type="EMBL" id="SIT47226.1"/>
    </source>
</evidence>
<evidence type="ECO:0000313" key="2">
    <source>
        <dbReference type="Proteomes" id="UP000195569"/>
    </source>
</evidence>
<reference evidence="1" key="1">
    <citation type="submission" date="2016-12" db="EMBL/GenBank/DDBJ databases">
        <authorList>
            <person name="Moulin L."/>
        </authorList>
    </citation>
    <scope>NUCLEOTIDE SEQUENCE [LARGE SCALE GENOMIC DNA]</scope>
    <source>
        <strain evidence="1">STM 7183</strain>
    </source>
</reference>
<accession>A0A1N7SIQ2</accession>
<proteinExistence type="predicted"/>
<keyword evidence="2" id="KW-1185">Reference proteome</keyword>
<comment type="caution">
    <text evidence="1">The sequence shown here is derived from an EMBL/GenBank/DDBJ whole genome shotgun (WGS) entry which is preliminary data.</text>
</comment>
<dbReference type="EMBL" id="CYGY02000056">
    <property type="protein sequence ID" value="SIT47226.1"/>
    <property type="molecule type" value="Genomic_DNA"/>
</dbReference>